<proteinExistence type="inferred from homology"/>
<dbReference type="InterPro" id="IPR006628">
    <property type="entry name" value="PUR-bd_fam"/>
</dbReference>
<feature type="region of interest" description="Disordered" evidence="3">
    <location>
        <begin position="1"/>
        <end position="22"/>
    </location>
</feature>
<evidence type="ECO:0000313" key="5">
    <source>
        <dbReference type="WBParaSite" id="SMUV_0000885501-mRNA-1"/>
    </source>
</evidence>
<sequence length="255" mass="29507">MSDGSRSSPGERRGRREEKDLDSETLALHNKRFYVDVKENERGRFIKLAEVSLDGRRNRLIMPMSVATMFRDHLGKFIKFYDNLAAKTGENHNFEENSLLMSENIVRNSRKYSMSLKENRRGHYLRVTQTFLRSMYPNVRLQIALPASGMAPFRDILTRLLEKYSDGYISETEDDIELPESKSIRSENKVFYFDVNHNHRGTFVRVKHLTGRRSSIAIPQSAWASFSSTFKNLLKSMEKPKEAAVANGTMKERGD</sequence>
<keyword evidence="4" id="KW-1185">Reference proteome</keyword>
<dbReference type="PANTHER" id="PTHR12611">
    <property type="entry name" value="PUR-TRANSCRIPTIONAL ACTIVATOR"/>
    <property type="match status" value="1"/>
</dbReference>
<organism evidence="4 5">
    <name type="scientific">Syphacia muris</name>
    <dbReference type="NCBI Taxonomy" id="451379"/>
    <lineage>
        <taxon>Eukaryota</taxon>
        <taxon>Metazoa</taxon>
        <taxon>Ecdysozoa</taxon>
        <taxon>Nematoda</taxon>
        <taxon>Chromadorea</taxon>
        <taxon>Rhabditida</taxon>
        <taxon>Spirurina</taxon>
        <taxon>Oxyuridomorpha</taxon>
        <taxon>Oxyuroidea</taxon>
        <taxon>Oxyuridae</taxon>
        <taxon>Syphacia</taxon>
    </lineage>
</organism>
<dbReference type="AlphaFoldDB" id="A0A0N5AVD8"/>
<dbReference type="Proteomes" id="UP000046393">
    <property type="component" value="Unplaced"/>
</dbReference>
<keyword evidence="2" id="KW-0238">DNA-binding</keyword>
<dbReference type="STRING" id="451379.A0A0N5AVD8"/>
<protein>
    <submittedName>
        <fullName evidence="5">Transcriptional activator protein Pur-alpha</fullName>
    </submittedName>
</protein>
<dbReference type="GO" id="GO:0000981">
    <property type="term" value="F:DNA-binding transcription factor activity, RNA polymerase II-specific"/>
    <property type="evidence" value="ECO:0007669"/>
    <property type="project" value="TreeGrafter"/>
</dbReference>
<evidence type="ECO:0000313" key="4">
    <source>
        <dbReference type="Proteomes" id="UP000046393"/>
    </source>
</evidence>
<evidence type="ECO:0000256" key="3">
    <source>
        <dbReference type="SAM" id="MobiDB-lite"/>
    </source>
</evidence>
<name>A0A0N5AVD8_9BILA</name>
<dbReference type="FunFam" id="3.30.2450.30:FF:000003">
    <property type="entry name" value="Histone acetyltransferase"/>
    <property type="match status" value="1"/>
</dbReference>
<evidence type="ECO:0000256" key="1">
    <source>
        <dbReference type="ARBA" id="ARBA00009251"/>
    </source>
</evidence>
<dbReference type="GO" id="GO:0005634">
    <property type="term" value="C:nucleus"/>
    <property type="evidence" value="ECO:0007669"/>
    <property type="project" value="TreeGrafter"/>
</dbReference>
<comment type="similarity">
    <text evidence="1">Belongs to the PUR DNA-binding protein family.</text>
</comment>
<dbReference type="Gene3D" id="3.30.2450.30">
    <property type="match status" value="1"/>
</dbReference>
<dbReference type="WBParaSite" id="SMUV_0000885501-mRNA-1">
    <property type="protein sequence ID" value="SMUV_0000885501-mRNA-1"/>
    <property type="gene ID" value="SMUV_0000885501"/>
</dbReference>
<dbReference type="GO" id="GO:0032422">
    <property type="term" value="F:purine-rich negative regulatory element binding"/>
    <property type="evidence" value="ECO:0007669"/>
    <property type="project" value="InterPro"/>
</dbReference>
<evidence type="ECO:0000256" key="2">
    <source>
        <dbReference type="ARBA" id="ARBA00023125"/>
    </source>
</evidence>
<feature type="compositionally biased region" description="Basic and acidic residues" evidence="3">
    <location>
        <begin position="9"/>
        <end position="19"/>
    </location>
</feature>
<reference evidence="5" key="1">
    <citation type="submission" date="2017-02" db="UniProtKB">
        <authorList>
            <consortium name="WormBaseParasite"/>
        </authorList>
    </citation>
    <scope>IDENTIFICATION</scope>
</reference>
<dbReference type="Gene3D" id="3.10.450.700">
    <property type="match status" value="1"/>
</dbReference>
<dbReference type="Pfam" id="PF04845">
    <property type="entry name" value="PurA"/>
    <property type="match status" value="1"/>
</dbReference>
<dbReference type="SMART" id="SM00712">
    <property type="entry name" value="PUR"/>
    <property type="match status" value="3"/>
</dbReference>
<dbReference type="GO" id="GO:0000977">
    <property type="term" value="F:RNA polymerase II transcription regulatory region sequence-specific DNA binding"/>
    <property type="evidence" value="ECO:0007669"/>
    <property type="project" value="InterPro"/>
</dbReference>
<accession>A0A0N5AVD8</accession>
<dbReference type="PANTHER" id="PTHR12611:SF0">
    <property type="entry name" value="PURINE-RICH BINDING PROTEIN-ALPHA, ISOFORM B"/>
    <property type="match status" value="1"/>
</dbReference>